<feature type="compositionally biased region" description="Basic and acidic residues" evidence="4">
    <location>
        <begin position="505"/>
        <end position="519"/>
    </location>
</feature>
<proteinExistence type="predicted"/>
<dbReference type="AlphaFoldDB" id="A0AAD9KGT2"/>
<dbReference type="Proteomes" id="UP001209878">
    <property type="component" value="Unassembled WGS sequence"/>
</dbReference>
<feature type="compositionally biased region" description="Polar residues" evidence="4">
    <location>
        <begin position="490"/>
        <end position="501"/>
    </location>
</feature>
<dbReference type="InterPro" id="IPR013882">
    <property type="entry name" value="Ctp1_C"/>
</dbReference>
<feature type="compositionally biased region" description="Polar residues" evidence="4">
    <location>
        <begin position="96"/>
        <end position="113"/>
    </location>
</feature>
<feature type="region of interest" description="Disordered" evidence="4">
    <location>
        <begin position="490"/>
        <end position="520"/>
    </location>
</feature>
<feature type="region of interest" description="Disordered" evidence="4">
    <location>
        <begin position="52"/>
        <end position="154"/>
    </location>
</feature>
<evidence type="ECO:0000256" key="2">
    <source>
        <dbReference type="ARBA" id="ARBA00022763"/>
    </source>
</evidence>
<dbReference type="PANTHER" id="PTHR15107:SF0">
    <property type="entry name" value="DNA ENDONUCLEASE ACTIVATOR CTP1 C-TERMINAL DOMAIN-CONTAINING PROTEIN"/>
    <property type="match status" value="1"/>
</dbReference>
<name>A0AAD9KGT2_RIDPI</name>
<evidence type="ECO:0000256" key="4">
    <source>
        <dbReference type="SAM" id="MobiDB-lite"/>
    </source>
</evidence>
<protein>
    <recommendedName>
        <fullName evidence="5">DNA endonuclease activator Ctp1 C-terminal domain-containing protein</fullName>
    </recommendedName>
</protein>
<feature type="region of interest" description="Disordered" evidence="4">
    <location>
        <begin position="221"/>
        <end position="296"/>
    </location>
</feature>
<keyword evidence="2" id="KW-0227">DNA damage</keyword>
<organism evidence="6 7">
    <name type="scientific">Ridgeia piscesae</name>
    <name type="common">Tubeworm</name>
    <dbReference type="NCBI Taxonomy" id="27915"/>
    <lineage>
        <taxon>Eukaryota</taxon>
        <taxon>Metazoa</taxon>
        <taxon>Spiralia</taxon>
        <taxon>Lophotrochozoa</taxon>
        <taxon>Annelida</taxon>
        <taxon>Polychaeta</taxon>
        <taxon>Sedentaria</taxon>
        <taxon>Canalipalpata</taxon>
        <taxon>Sabellida</taxon>
        <taxon>Siboglinidae</taxon>
        <taxon>Ridgeia</taxon>
    </lineage>
</organism>
<dbReference type="GO" id="GO:0005634">
    <property type="term" value="C:nucleus"/>
    <property type="evidence" value="ECO:0007669"/>
    <property type="project" value="UniProtKB-SubCell"/>
</dbReference>
<feature type="domain" description="DNA endonuclease activator Ctp1 C-terminal" evidence="5">
    <location>
        <begin position="619"/>
        <end position="652"/>
    </location>
</feature>
<comment type="subcellular location">
    <subcellularLocation>
        <location evidence="1">Nucleus</location>
    </subcellularLocation>
</comment>
<dbReference type="GO" id="GO:0003684">
    <property type="term" value="F:damaged DNA binding"/>
    <property type="evidence" value="ECO:0007669"/>
    <property type="project" value="TreeGrafter"/>
</dbReference>
<dbReference type="PANTHER" id="PTHR15107">
    <property type="entry name" value="RETINOBLASTOMA BINDING PROTEIN 8"/>
    <property type="match status" value="1"/>
</dbReference>
<reference evidence="6" key="1">
    <citation type="journal article" date="2023" name="Mol. Biol. Evol.">
        <title>Third-Generation Sequencing Reveals the Adaptive Role of the Epigenome in Three Deep-Sea Polychaetes.</title>
        <authorList>
            <person name="Perez M."/>
            <person name="Aroh O."/>
            <person name="Sun Y."/>
            <person name="Lan Y."/>
            <person name="Juniper S.K."/>
            <person name="Young C.R."/>
            <person name="Angers B."/>
            <person name="Qian P.Y."/>
        </authorList>
    </citation>
    <scope>NUCLEOTIDE SEQUENCE</scope>
    <source>
        <strain evidence="6">R07B-5</strain>
    </source>
</reference>
<feature type="compositionally biased region" description="Basic and acidic residues" evidence="4">
    <location>
        <begin position="115"/>
        <end position="144"/>
    </location>
</feature>
<dbReference type="EMBL" id="JAODUO010001075">
    <property type="protein sequence ID" value="KAK2171348.1"/>
    <property type="molecule type" value="Genomic_DNA"/>
</dbReference>
<keyword evidence="3" id="KW-0539">Nucleus</keyword>
<dbReference type="GO" id="GO:0010792">
    <property type="term" value="P:DNA double-strand break processing involved in repair via single-strand annealing"/>
    <property type="evidence" value="ECO:0007669"/>
    <property type="project" value="TreeGrafter"/>
</dbReference>
<evidence type="ECO:0000256" key="3">
    <source>
        <dbReference type="ARBA" id="ARBA00023242"/>
    </source>
</evidence>
<dbReference type="InterPro" id="IPR033316">
    <property type="entry name" value="RBBP8-like"/>
</dbReference>
<keyword evidence="7" id="KW-1185">Reference proteome</keyword>
<gene>
    <name evidence="6" type="ORF">NP493_1066g00003</name>
</gene>
<accession>A0AAD9KGT2</accession>
<evidence type="ECO:0000256" key="1">
    <source>
        <dbReference type="ARBA" id="ARBA00004123"/>
    </source>
</evidence>
<sequence>MKKHEDILSGSSDLQTLVTHSGRTNLLKCGETESTPKKGDSSHVLFVPETCYPDSCGPDSSPVAMDTVGTGYLRGSGNVPGTTPRKSLRTKKQNDKTPSTDTATTPVKSSQSKKQNHDFDECRERSKMMTNDKQHSSVERETHQDSMCSDDADGSGDVSEVFLLPEARLPGAFISPLCNSTPLDSTNHTTCKIGASQKVGYHENPLCDKLGHVVPKFPSLHGSPLLHSPKHDSRKNLRRKSAGSPLLFDDDADGTATKHERSRVCQTSGDSHSVVRTRGRNRLGGRSDAGQADETVTRGQLLSSIDASKQADSIFFRDTERGACSLKTSRQRRVDSKVGVTKTPTGDSTSRKLVQMTLSQHLQPNAGRVSTTSTVSRSDDEEHLLIERAKKASLQDLDLHDVPRNETNVPPNVTGTLASEFKEPMTPRKAKRHKDTRHVVSPCHTRDRVDTVEVVPETVPEEWDEEDMGHQLNGSVDPDIRLSAYIFTQSNQQEDSAQAGSKGTGCHDSDRERGEREIDSCAPSVVFAPLRRQQMAPPATVDEDFNDEENCMDRHLDDDEGMKEKKVHEDSFDRAPKATRPNYAYKDVVRKHAERRQLQASVCPQCEQYFSTLGLSDEEKEERMKCCRHRDRFAPPQTPEHFWSVGFPDTQECEDRGYIHVTQARPSRFRRKRGLKKLFNDDTAEDLAPP</sequence>
<evidence type="ECO:0000313" key="6">
    <source>
        <dbReference type="EMBL" id="KAK2171348.1"/>
    </source>
</evidence>
<evidence type="ECO:0000313" key="7">
    <source>
        <dbReference type="Proteomes" id="UP001209878"/>
    </source>
</evidence>
<evidence type="ECO:0000259" key="5">
    <source>
        <dbReference type="Pfam" id="PF08573"/>
    </source>
</evidence>
<comment type="caution">
    <text evidence="6">The sequence shown here is derived from an EMBL/GenBank/DDBJ whole genome shotgun (WGS) entry which is preliminary data.</text>
</comment>
<dbReference type="Pfam" id="PF08573">
    <property type="entry name" value="SAE2"/>
    <property type="match status" value="1"/>
</dbReference>